<keyword evidence="8" id="KW-0676">Redox-active center</keyword>
<dbReference type="InterPro" id="IPR036249">
    <property type="entry name" value="Thioredoxin-like_sf"/>
</dbReference>
<evidence type="ECO:0000256" key="6">
    <source>
        <dbReference type="ARBA" id="ARBA00023002"/>
    </source>
</evidence>
<keyword evidence="5" id="KW-0049">Antioxidant</keyword>
<evidence type="ECO:0000256" key="2">
    <source>
        <dbReference type="ARBA" id="ARBA00011245"/>
    </source>
</evidence>
<dbReference type="EMBL" id="VBOR01000059">
    <property type="protein sequence ID" value="TMQ49251.1"/>
    <property type="molecule type" value="Genomic_DNA"/>
</dbReference>
<dbReference type="Proteomes" id="UP000320913">
    <property type="component" value="Unassembled WGS sequence"/>
</dbReference>
<keyword evidence="6 15" id="KW-0560">Oxidoreductase</keyword>
<name>A0A538SUV2_UNCEI</name>
<dbReference type="InterPro" id="IPR024706">
    <property type="entry name" value="Peroxiredoxin_AhpC-typ"/>
</dbReference>
<evidence type="ECO:0000256" key="5">
    <source>
        <dbReference type="ARBA" id="ARBA00022862"/>
    </source>
</evidence>
<dbReference type="NCBIfam" id="NF006960">
    <property type="entry name" value="PRK09437.1"/>
    <property type="match status" value="1"/>
</dbReference>
<evidence type="ECO:0000256" key="10">
    <source>
        <dbReference type="ARBA" id="ARBA00038489"/>
    </source>
</evidence>
<dbReference type="InterPro" id="IPR050924">
    <property type="entry name" value="Peroxiredoxin_BCP/PrxQ"/>
</dbReference>
<evidence type="ECO:0000256" key="8">
    <source>
        <dbReference type="ARBA" id="ARBA00023284"/>
    </source>
</evidence>
<comment type="subunit">
    <text evidence="2">Monomer.</text>
</comment>
<evidence type="ECO:0000256" key="1">
    <source>
        <dbReference type="ARBA" id="ARBA00003330"/>
    </source>
</evidence>
<dbReference type="Gene3D" id="3.40.30.10">
    <property type="entry name" value="Glutaredoxin"/>
    <property type="match status" value="1"/>
</dbReference>
<dbReference type="GO" id="GO:0008379">
    <property type="term" value="F:thioredoxin peroxidase activity"/>
    <property type="evidence" value="ECO:0007669"/>
    <property type="project" value="TreeGrafter"/>
</dbReference>
<dbReference type="PANTHER" id="PTHR42801:SF4">
    <property type="entry name" value="AHPC_TSA FAMILY PROTEIN"/>
    <property type="match status" value="1"/>
</dbReference>
<organism evidence="15 17">
    <name type="scientific">Eiseniibacteriota bacterium</name>
    <dbReference type="NCBI Taxonomy" id="2212470"/>
    <lineage>
        <taxon>Bacteria</taxon>
        <taxon>Candidatus Eiseniibacteriota</taxon>
    </lineage>
</organism>
<comment type="caution">
    <text evidence="15">The sequence shown here is derived from an EMBL/GenBank/DDBJ whole genome shotgun (WGS) entry which is preliminary data.</text>
</comment>
<dbReference type="GO" id="GO:0045454">
    <property type="term" value="P:cell redox homeostasis"/>
    <property type="evidence" value="ECO:0007669"/>
    <property type="project" value="TreeGrafter"/>
</dbReference>
<evidence type="ECO:0000256" key="11">
    <source>
        <dbReference type="ARBA" id="ARBA00049091"/>
    </source>
</evidence>
<comment type="catalytic activity">
    <reaction evidence="11">
        <text>a hydroperoxide + [thioredoxin]-dithiol = an alcohol + [thioredoxin]-disulfide + H2O</text>
        <dbReference type="Rhea" id="RHEA:62620"/>
        <dbReference type="Rhea" id="RHEA-COMP:10698"/>
        <dbReference type="Rhea" id="RHEA-COMP:10700"/>
        <dbReference type="ChEBI" id="CHEBI:15377"/>
        <dbReference type="ChEBI" id="CHEBI:29950"/>
        <dbReference type="ChEBI" id="CHEBI:30879"/>
        <dbReference type="ChEBI" id="CHEBI:35924"/>
        <dbReference type="ChEBI" id="CHEBI:50058"/>
        <dbReference type="EC" id="1.11.1.24"/>
    </reaction>
</comment>
<dbReference type="Proteomes" id="UP000316292">
    <property type="component" value="Unassembled WGS sequence"/>
</dbReference>
<dbReference type="EC" id="1.11.1.24" evidence="3"/>
<evidence type="ECO:0000256" key="3">
    <source>
        <dbReference type="ARBA" id="ARBA00013017"/>
    </source>
</evidence>
<dbReference type="PROSITE" id="PS51352">
    <property type="entry name" value="THIOREDOXIN_2"/>
    <property type="match status" value="1"/>
</dbReference>
<evidence type="ECO:0000256" key="9">
    <source>
        <dbReference type="ARBA" id="ARBA00032824"/>
    </source>
</evidence>
<proteinExistence type="inferred from homology"/>
<accession>A0A538SUV2</accession>
<protein>
    <recommendedName>
        <fullName evidence="3">thioredoxin-dependent peroxiredoxin</fullName>
        <ecNumber evidence="3">1.11.1.24</ecNumber>
    </recommendedName>
    <alternativeName>
        <fullName evidence="9">Thioredoxin peroxidase</fullName>
    </alternativeName>
</protein>
<evidence type="ECO:0000256" key="12">
    <source>
        <dbReference type="PIRSR" id="PIRSR000239-1"/>
    </source>
</evidence>
<dbReference type="FunFam" id="3.40.30.10:FF:000007">
    <property type="entry name" value="Thioredoxin-dependent thiol peroxidase"/>
    <property type="match status" value="1"/>
</dbReference>
<comment type="function">
    <text evidence="1">Thiol-specific peroxidase that catalyzes the reduction of hydrogen peroxide and organic hydroperoxides to water and alcohols, respectively. Plays a role in cell protection against oxidative stress by detoxifying peroxides and as sensor of hydrogen peroxide-mediated signaling events.</text>
</comment>
<evidence type="ECO:0000259" key="13">
    <source>
        <dbReference type="PROSITE" id="PS51352"/>
    </source>
</evidence>
<evidence type="ECO:0000313" key="17">
    <source>
        <dbReference type="Proteomes" id="UP000320913"/>
    </source>
</evidence>
<keyword evidence="4 15" id="KW-0575">Peroxidase</keyword>
<dbReference type="AlphaFoldDB" id="A0A538SUV2"/>
<dbReference type="GO" id="GO:0005737">
    <property type="term" value="C:cytoplasm"/>
    <property type="evidence" value="ECO:0007669"/>
    <property type="project" value="TreeGrafter"/>
</dbReference>
<dbReference type="InterPro" id="IPR013766">
    <property type="entry name" value="Thioredoxin_domain"/>
</dbReference>
<comment type="similarity">
    <text evidence="10">Belongs to the peroxiredoxin family. BCP/PrxQ subfamily.</text>
</comment>
<evidence type="ECO:0000256" key="4">
    <source>
        <dbReference type="ARBA" id="ARBA00022559"/>
    </source>
</evidence>
<dbReference type="SUPFAM" id="SSF52833">
    <property type="entry name" value="Thioredoxin-like"/>
    <property type="match status" value="1"/>
</dbReference>
<dbReference type="PIRSF" id="PIRSF000239">
    <property type="entry name" value="AHPC"/>
    <property type="match status" value="1"/>
</dbReference>
<gene>
    <name evidence="14" type="ORF">E6K71_05270</name>
    <name evidence="15" type="ORF">E6K75_09755</name>
</gene>
<sequence>MLDYPGESLTVGMPAPEFSLPSTLGRRVTLSEFRGKRVILYFYPKDDTPGCTMEACGFRDSFPRIESKDAIVLGVSLDDELSHERFAQKFSLPFPLLSDKDAAVSRQYGTYKEKNLYGRSFWGIERTTFVIDREGKVEHVFRRVKVEGHAEEVMATLAL</sequence>
<keyword evidence="7" id="KW-1015">Disulfide bond</keyword>
<evidence type="ECO:0000313" key="15">
    <source>
        <dbReference type="EMBL" id="TMQ55168.1"/>
    </source>
</evidence>
<dbReference type="GO" id="GO:0034599">
    <property type="term" value="P:cellular response to oxidative stress"/>
    <property type="evidence" value="ECO:0007669"/>
    <property type="project" value="TreeGrafter"/>
</dbReference>
<evidence type="ECO:0000313" key="16">
    <source>
        <dbReference type="Proteomes" id="UP000316292"/>
    </source>
</evidence>
<feature type="domain" description="Thioredoxin" evidence="13">
    <location>
        <begin position="9"/>
        <end position="159"/>
    </location>
</feature>
<dbReference type="InterPro" id="IPR000866">
    <property type="entry name" value="AhpC/TSA"/>
</dbReference>
<reference evidence="16 17" key="1">
    <citation type="journal article" date="2019" name="Nat. Microbiol.">
        <title>Mediterranean grassland soil C-N compound turnover is dependent on rainfall and depth, and is mediated by genomically divergent microorganisms.</title>
        <authorList>
            <person name="Diamond S."/>
            <person name="Andeer P.F."/>
            <person name="Li Z."/>
            <person name="Crits-Christoph A."/>
            <person name="Burstein D."/>
            <person name="Anantharaman K."/>
            <person name="Lane K.R."/>
            <person name="Thomas B.C."/>
            <person name="Pan C."/>
            <person name="Northen T.R."/>
            <person name="Banfield J.F."/>
        </authorList>
    </citation>
    <scope>NUCLEOTIDE SEQUENCE [LARGE SCALE GENOMIC DNA]</scope>
    <source>
        <strain evidence="14">WS_1</strain>
        <strain evidence="15">WS_5</strain>
    </source>
</reference>
<dbReference type="CDD" id="cd03017">
    <property type="entry name" value="PRX_BCP"/>
    <property type="match status" value="1"/>
</dbReference>
<evidence type="ECO:0000256" key="7">
    <source>
        <dbReference type="ARBA" id="ARBA00023157"/>
    </source>
</evidence>
<dbReference type="PANTHER" id="PTHR42801">
    <property type="entry name" value="THIOREDOXIN-DEPENDENT PEROXIDE REDUCTASE"/>
    <property type="match status" value="1"/>
</dbReference>
<feature type="active site" description="Cysteine sulfenic acid (-SOH) intermediate; for peroxidase activity" evidence="12">
    <location>
        <position position="51"/>
    </location>
</feature>
<evidence type="ECO:0000313" key="14">
    <source>
        <dbReference type="EMBL" id="TMQ49251.1"/>
    </source>
</evidence>
<dbReference type="Pfam" id="PF00578">
    <property type="entry name" value="AhpC-TSA"/>
    <property type="match status" value="1"/>
</dbReference>
<dbReference type="EMBL" id="VBOV01000274">
    <property type="protein sequence ID" value="TMQ55168.1"/>
    <property type="molecule type" value="Genomic_DNA"/>
</dbReference>